<feature type="non-terminal residue" evidence="1">
    <location>
        <position position="1"/>
    </location>
</feature>
<reference evidence="1" key="1">
    <citation type="journal article" date="2014" name="Front. Microbiol.">
        <title>High frequency of phylogenetically diverse reductive dehalogenase-homologous genes in deep subseafloor sedimentary metagenomes.</title>
        <authorList>
            <person name="Kawai M."/>
            <person name="Futagami T."/>
            <person name="Toyoda A."/>
            <person name="Takaki Y."/>
            <person name="Nishi S."/>
            <person name="Hori S."/>
            <person name="Arai W."/>
            <person name="Tsubouchi T."/>
            <person name="Morono Y."/>
            <person name="Uchiyama I."/>
            <person name="Ito T."/>
            <person name="Fujiyama A."/>
            <person name="Inagaki F."/>
            <person name="Takami H."/>
        </authorList>
    </citation>
    <scope>NUCLEOTIDE SEQUENCE</scope>
    <source>
        <strain evidence="1">Expedition CK06-06</strain>
    </source>
</reference>
<evidence type="ECO:0000313" key="1">
    <source>
        <dbReference type="EMBL" id="GAH01334.1"/>
    </source>
</evidence>
<accession>X1D8A8</accession>
<sequence>SELIAALAPSGAGDETSVYVCEWQLGCSAADWIPVGPPASFVGVAGSVVALLTSPEGEIQVFDLDEPGYPELIEQASGEAWKAEEFVLGQRLVAFRTAEAEQGEDLNGDGDPEDAVLQVLDLDPGSPRLFNTEQAVTPCPLEACDPRVPYRVAGDTVTFITAEVEQGRDLNGDDDVADFVKQVFNVREAAEAPVSGFATAALASEGAAEYVEAIASASKGICSDSGAACYRNEDCGSHARCFLPPGTCVLPTSTSCDPENPVCDEGYSCLVTDSGTPVCHE</sequence>
<name>X1D8A8_9ZZZZ</name>
<dbReference type="EMBL" id="BART01025473">
    <property type="protein sequence ID" value="GAH01334.1"/>
    <property type="molecule type" value="Genomic_DNA"/>
</dbReference>
<feature type="non-terminal residue" evidence="1">
    <location>
        <position position="281"/>
    </location>
</feature>
<comment type="caution">
    <text evidence="1">The sequence shown here is derived from an EMBL/GenBank/DDBJ whole genome shotgun (WGS) entry which is preliminary data.</text>
</comment>
<proteinExistence type="predicted"/>
<gene>
    <name evidence="1" type="ORF">S01H4_45717</name>
</gene>
<protein>
    <submittedName>
        <fullName evidence="1">Uncharacterized protein</fullName>
    </submittedName>
</protein>
<dbReference type="AlphaFoldDB" id="X1D8A8"/>
<organism evidence="1">
    <name type="scientific">marine sediment metagenome</name>
    <dbReference type="NCBI Taxonomy" id="412755"/>
    <lineage>
        <taxon>unclassified sequences</taxon>
        <taxon>metagenomes</taxon>
        <taxon>ecological metagenomes</taxon>
    </lineage>
</organism>